<proteinExistence type="evidence at transcript level"/>
<evidence type="ECO:0000256" key="2">
    <source>
        <dbReference type="ARBA" id="ARBA00023015"/>
    </source>
</evidence>
<dbReference type="GO" id="GO:0030154">
    <property type="term" value="P:cell differentiation"/>
    <property type="evidence" value="ECO:0000318"/>
    <property type="project" value="GO_Central"/>
</dbReference>
<dbReference type="InterPro" id="IPR036388">
    <property type="entry name" value="WH-like_DNA-bd_sf"/>
</dbReference>
<gene>
    <name evidence="9 10" type="primary">foxE</name>
</gene>
<dbReference type="SUPFAM" id="SSF46785">
    <property type="entry name" value="Winged helix' DNA-binding domain"/>
    <property type="match status" value="1"/>
</dbReference>
<feature type="compositionally biased region" description="Polar residues" evidence="7">
    <location>
        <begin position="224"/>
        <end position="234"/>
    </location>
</feature>
<dbReference type="Ensembl" id="ENSCINT00000015355.3">
    <property type="protein sequence ID" value="ENSCINP00000015355.3"/>
    <property type="gene ID" value="ENSCING00000007489.3"/>
</dbReference>
<dbReference type="GO" id="GO:0009653">
    <property type="term" value="P:anatomical structure morphogenesis"/>
    <property type="evidence" value="ECO:0000318"/>
    <property type="project" value="GO_Central"/>
</dbReference>
<reference evidence="9" key="2">
    <citation type="submission" date="2002-12" db="EMBL/GenBank/DDBJ databases">
        <title>Phylogenetic analysis of Ciona intestinalis gene superfamilies supports the hypothesis of gene expansion at the base of vertebrate ancestry.</title>
        <authorList>
            <person name="Leveugle M."/>
            <person name="Prat K."/>
            <person name="Popovici C."/>
            <person name="Birnbaum D."/>
            <person name="Coulier F."/>
        </authorList>
    </citation>
    <scope>NUCLEOTIDE SEQUENCE</scope>
</reference>
<dbReference type="STRING" id="7719.ENSCINP00000015355"/>
<dbReference type="FunFam" id="1.10.10.10:FF:000201">
    <property type="entry name" value="Forkhead box E1"/>
    <property type="match status" value="1"/>
</dbReference>
<accession>Q70VZ3</accession>
<evidence type="ECO:0000256" key="4">
    <source>
        <dbReference type="ARBA" id="ARBA00023163"/>
    </source>
</evidence>
<dbReference type="KEGG" id="cin:445746"/>
<dbReference type="HOGENOM" id="CLU_023357_2_0_1"/>
<evidence type="ECO:0000256" key="5">
    <source>
        <dbReference type="ARBA" id="ARBA00023242"/>
    </source>
</evidence>
<dbReference type="CDD" id="cd20019">
    <property type="entry name" value="FH_FOXE"/>
    <property type="match status" value="1"/>
</dbReference>
<keyword evidence="4" id="KW-0804">Transcription</keyword>
<dbReference type="PROSITE" id="PS50039">
    <property type="entry name" value="FORK_HEAD_3"/>
    <property type="match status" value="1"/>
</dbReference>
<dbReference type="InterPro" id="IPR001766">
    <property type="entry name" value="Fork_head_dom"/>
</dbReference>
<accession>A0A1W2VNC7</accession>
<reference evidence="11" key="1">
    <citation type="journal article" date="2002" name="Science">
        <title>The draft genome of Ciona intestinalis: insights into chordate and vertebrate origins.</title>
        <authorList>
            <person name="Dehal P."/>
            <person name="Satou Y."/>
            <person name="Campbell R.K."/>
            <person name="Chapman J."/>
            <person name="Degnan B."/>
            <person name="De Tomaso A."/>
            <person name="Davidson B."/>
            <person name="Di Gregorio A."/>
            <person name="Gelpke M."/>
            <person name="Goodstein D.M."/>
            <person name="Harafuji N."/>
            <person name="Hastings K.E."/>
            <person name="Ho I."/>
            <person name="Hotta K."/>
            <person name="Huang W."/>
            <person name="Kawashima T."/>
            <person name="Lemaire P."/>
            <person name="Martinez D."/>
            <person name="Meinertzhagen I.A."/>
            <person name="Necula S."/>
            <person name="Nonaka M."/>
            <person name="Putnam N."/>
            <person name="Rash S."/>
            <person name="Saiga H."/>
            <person name="Satake M."/>
            <person name="Terry A."/>
            <person name="Yamada L."/>
            <person name="Wang H.G."/>
            <person name="Awazu S."/>
            <person name="Azumi K."/>
            <person name="Boore J."/>
            <person name="Branno M."/>
            <person name="Chin-Bow S."/>
            <person name="DeSantis R."/>
            <person name="Doyle S."/>
            <person name="Francino P."/>
            <person name="Keys D.N."/>
            <person name="Haga S."/>
            <person name="Hayashi H."/>
            <person name="Hino K."/>
            <person name="Imai K.S."/>
            <person name="Inaba K."/>
            <person name="Kano S."/>
            <person name="Kobayashi K."/>
            <person name="Kobayashi M."/>
            <person name="Lee B.I."/>
            <person name="Makabe K.W."/>
            <person name="Manohar C."/>
            <person name="Matassi G."/>
            <person name="Medina M."/>
            <person name="Mochizuki Y."/>
            <person name="Mount S."/>
            <person name="Morishita T."/>
            <person name="Miura S."/>
            <person name="Nakayama A."/>
            <person name="Nishizaka S."/>
            <person name="Nomoto H."/>
            <person name="Ohta F."/>
            <person name="Oishi K."/>
            <person name="Rigoutsos I."/>
            <person name="Sano M."/>
            <person name="Sasaki A."/>
            <person name="Sasakura Y."/>
            <person name="Shoguchi E."/>
            <person name="Shin-i T."/>
            <person name="Spagnuolo A."/>
            <person name="Stainier D."/>
            <person name="Suzuki M.M."/>
            <person name="Tassy O."/>
            <person name="Takatori N."/>
            <person name="Tokuoka M."/>
            <person name="Yagi K."/>
            <person name="Yoshizaki F."/>
            <person name="Wada S."/>
            <person name="Zhang C."/>
            <person name="Hyatt P.D."/>
            <person name="Larimer F."/>
            <person name="Detter C."/>
            <person name="Doggett N."/>
            <person name="Glavina T."/>
            <person name="Hawkins T."/>
            <person name="Richardson P."/>
            <person name="Lucas S."/>
            <person name="Kohara Y."/>
            <person name="Levine M."/>
            <person name="Satoh N."/>
            <person name="Rokhsar D.S."/>
        </authorList>
    </citation>
    <scope>NUCLEOTIDE SEQUENCE [LARGE SCALE GENOMIC DNA]</scope>
</reference>
<feature type="region of interest" description="Disordered" evidence="7">
    <location>
        <begin position="583"/>
        <end position="603"/>
    </location>
</feature>
<protein>
    <submittedName>
        <fullName evidence="9 10">FoxE</fullName>
    </submittedName>
</protein>
<feature type="DNA-binding region" description="Fork-head" evidence="6">
    <location>
        <begin position="351"/>
        <end position="445"/>
    </location>
</feature>
<evidence type="ECO:0000313" key="9">
    <source>
        <dbReference type="EMBL" id="CAD58963.1"/>
    </source>
</evidence>
<evidence type="ECO:0000259" key="8">
    <source>
        <dbReference type="PROSITE" id="PS50039"/>
    </source>
</evidence>
<dbReference type="AlphaFoldDB" id="Q70VZ3"/>
<feature type="region of interest" description="Disordered" evidence="7">
    <location>
        <begin position="542"/>
        <end position="566"/>
    </location>
</feature>
<dbReference type="PROSITE" id="PS00658">
    <property type="entry name" value="FORK_HEAD_2"/>
    <property type="match status" value="1"/>
</dbReference>
<dbReference type="PANTHER" id="PTHR11829:SF402">
    <property type="entry name" value="FORK HEAD DOMAIN-CONTAINING PROTEIN FD3-RELATED"/>
    <property type="match status" value="1"/>
</dbReference>
<accession>F6XWF9</accession>
<keyword evidence="5 6" id="KW-0539">Nucleus</keyword>
<feature type="compositionally biased region" description="Basic residues" evidence="7">
    <location>
        <begin position="153"/>
        <end position="163"/>
    </location>
</feature>
<organism evidence="9">
    <name type="scientific">Ciona intestinalis</name>
    <name type="common">Transparent sea squirt</name>
    <name type="synonym">Ascidia intestinalis</name>
    <dbReference type="NCBI Taxonomy" id="7719"/>
    <lineage>
        <taxon>Eukaryota</taxon>
        <taxon>Metazoa</taxon>
        <taxon>Chordata</taxon>
        <taxon>Tunicata</taxon>
        <taxon>Ascidiacea</taxon>
        <taxon>Phlebobranchia</taxon>
        <taxon>Cionidae</taxon>
        <taxon>Ciona</taxon>
    </lineage>
</organism>
<dbReference type="Proteomes" id="UP000008144">
    <property type="component" value="Chromosome 5"/>
</dbReference>
<evidence type="ECO:0000313" key="10">
    <source>
        <dbReference type="Ensembl" id="ENSCINP00000015355.3"/>
    </source>
</evidence>
<dbReference type="GO" id="GO:0048731">
    <property type="term" value="P:system development"/>
    <property type="evidence" value="ECO:0007669"/>
    <property type="project" value="UniProtKB-ARBA"/>
</dbReference>
<dbReference type="CTD" id="445746"/>
<evidence type="ECO:0000256" key="1">
    <source>
        <dbReference type="ARBA" id="ARBA00004123"/>
    </source>
</evidence>
<dbReference type="OMA" id="MHDQSAF"/>
<dbReference type="EMBL" id="EAAA01002052">
    <property type="status" value="NOT_ANNOTATED_CDS"/>
    <property type="molecule type" value="Genomic_DNA"/>
</dbReference>
<dbReference type="GeneTree" id="ENSGT00940000162270"/>
<dbReference type="InterPro" id="IPR030456">
    <property type="entry name" value="TF_fork_head_CS_2"/>
</dbReference>
<feature type="region of interest" description="Disordered" evidence="7">
    <location>
        <begin position="119"/>
        <end position="239"/>
    </location>
</feature>
<keyword evidence="3 6" id="KW-0238">DNA-binding</keyword>
<dbReference type="InterPro" id="IPR018122">
    <property type="entry name" value="TF_fork_head_CS_1"/>
</dbReference>
<evidence type="ECO:0000313" key="11">
    <source>
        <dbReference type="Proteomes" id="UP000008144"/>
    </source>
</evidence>
<dbReference type="Pfam" id="PF00250">
    <property type="entry name" value="Forkhead"/>
    <property type="match status" value="1"/>
</dbReference>
<dbReference type="RefSeq" id="NP_001027947.1">
    <property type="nucleotide sequence ID" value="NM_001032775.1"/>
</dbReference>
<keyword evidence="2" id="KW-0805">Transcription regulation</keyword>
<keyword evidence="11" id="KW-1185">Reference proteome</keyword>
<name>Q70VZ3_CIOIN</name>
<dbReference type="InterPro" id="IPR050211">
    <property type="entry name" value="FOX_domain-containing"/>
</dbReference>
<evidence type="ECO:0000256" key="7">
    <source>
        <dbReference type="SAM" id="MobiDB-lite"/>
    </source>
</evidence>
<dbReference type="GO" id="GO:0006357">
    <property type="term" value="P:regulation of transcription by RNA polymerase II"/>
    <property type="evidence" value="ECO:0000318"/>
    <property type="project" value="GO_Central"/>
</dbReference>
<reference evidence="10" key="3">
    <citation type="journal article" date="2008" name="Genome Biol.">
        <title>Improved genome assembly and evidence-based global gene model set for the chordate Ciona intestinalis: new insight into intron and operon populations.</title>
        <authorList>
            <person name="Satou Y."/>
            <person name="Mineta K."/>
            <person name="Ogasawara M."/>
            <person name="Sasakura Y."/>
            <person name="Shoguchi E."/>
            <person name="Ueno K."/>
            <person name="Yamada L."/>
            <person name="Matsumoto J."/>
            <person name="Wasserscheid J."/>
            <person name="Dewar K."/>
            <person name="Wiley G.B."/>
            <person name="Macmil S.L."/>
            <person name="Roe B.A."/>
            <person name="Zeller R.W."/>
            <person name="Hastings K.E."/>
            <person name="Lemaire P."/>
            <person name="Lindquist E."/>
            <person name="Endo T."/>
            <person name="Hotta K."/>
            <person name="Inaba K."/>
        </authorList>
    </citation>
    <scope>NUCLEOTIDE SEQUENCE [LARGE SCALE GENOMIC DNA]</scope>
    <source>
        <strain evidence="10">wild type</strain>
    </source>
</reference>
<dbReference type="GO" id="GO:0000978">
    <property type="term" value="F:RNA polymerase II cis-regulatory region sequence-specific DNA binding"/>
    <property type="evidence" value="ECO:0000318"/>
    <property type="project" value="GO_Central"/>
</dbReference>
<dbReference type="GO" id="GO:0005634">
    <property type="term" value="C:nucleus"/>
    <property type="evidence" value="ECO:0007669"/>
    <property type="project" value="UniProtKB-SubCell"/>
</dbReference>
<dbReference type="PRINTS" id="PR00053">
    <property type="entry name" value="FORKHEAD"/>
</dbReference>
<evidence type="ECO:0000256" key="3">
    <source>
        <dbReference type="ARBA" id="ARBA00023125"/>
    </source>
</evidence>
<dbReference type="PROSITE" id="PS00657">
    <property type="entry name" value="FORK_HEAD_1"/>
    <property type="match status" value="1"/>
</dbReference>
<reference evidence="10" key="4">
    <citation type="submission" date="2025-05" db="UniProtKB">
        <authorList>
            <consortium name="Ensembl"/>
        </authorList>
    </citation>
    <scope>IDENTIFICATION</scope>
</reference>
<dbReference type="InterPro" id="IPR036390">
    <property type="entry name" value="WH_DNA-bd_sf"/>
</dbReference>
<dbReference type="SMART" id="SM00339">
    <property type="entry name" value="FH"/>
    <property type="match status" value="1"/>
</dbReference>
<sequence length="721" mass="80498">MDQKRAHNYSAAHHTTTYQDYQTFTNHCMNGYQPFIPNLSYCNAYNFGRDPSFDPFDDFGIFRPTGDPSNLPTRTGCFTRTSLSVADDNQGDGKIETISDPGVSILPCIKLPPLMLTSSSAENSAENEEAVSGVDCSAPPKQGNDLSQQQIHGVHHSSPHIHAKNPSNQRIPHDQPASFSSNHRYSHYPIQPGHFEQGNPHSYLDRQYPNPSSYAPPVVKDASRNQQPFHSTPTCEPPRSEVAFTPCNPTYDELQRKDEATQQFTDIGRTDLQTPAEVEQTLLEIDDKVDLAESDETVTKLSECSVDDVTAVDDESLDEKNRENVKTTMDCDVITTTSSGRRRKRPIQRGKPPYSYIALISMAIASSPERKLTLGHIYKFIMERFPFYREQNKKWQNSIRHNLTLNDCFIKLPREPGKPGKGNYWTLDPAAEDMFDNGSFLRRRKRFKRSDTEKAFLSSYMHDQSAFTPTNALKQYSTHPHTPSNAYYGQPGVVGGNYLQPIMHPGSAGAPVHQMMGHYGAPMTVSPNVTNARMFSIENIIGHPRPNENLPPEVSEYSDNMRHDGLNSERDLLDREGTNNVDRSLQANTSSQSQPSPSSGLYGAMTSPSVRGIICNNESVSTCYAYHTPTTTNPHCYTGSTGSPYGVTSNQRLTSLPIKPSYHSAFANPVHHYHSDVTNMTSLSTDFTSLQTPGQFNSLPSSTYRRPPANYGGFDKYIHTI</sequence>
<dbReference type="PANTHER" id="PTHR11829">
    <property type="entry name" value="FORKHEAD BOX PROTEIN"/>
    <property type="match status" value="1"/>
</dbReference>
<dbReference type="GeneID" id="445746"/>
<evidence type="ECO:0000256" key="6">
    <source>
        <dbReference type="PROSITE-ProRule" id="PRU00089"/>
    </source>
</evidence>
<feature type="domain" description="Fork-head" evidence="8">
    <location>
        <begin position="351"/>
        <end position="445"/>
    </location>
</feature>
<dbReference type="OrthoDB" id="5402974at2759"/>
<feature type="compositionally biased region" description="Low complexity" evidence="7">
    <location>
        <begin position="590"/>
        <end position="599"/>
    </location>
</feature>
<dbReference type="GO" id="GO:0000981">
    <property type="term" value="F:DNA-binding transcription factor activity, RNA polymerase II-specific"/>
    <property type="evidence" value="ECO:0000318"/>
    <property type="project" value="GO_Central"/>
</dbReference>
<dbReference type="EMBL" id="AJ534401">
    <property type="protein sequence ID" value="CAD58963.1"/>
    <property type="molecule type" value="mRNA"/>
</dbReference>
<comment type="subcellular location">
    <subcellularLocation>
        <location evidence="1 6">Nucleus</location>
    </subcellularLocation>
</comment>
<dbReference type="Gene3D" id="1.10.10.10">
    <property type="entry name" value="Winged helix-like DNA-binding domain superfamily/Winged helix DNA-binding domain"/>
    <property type="match status" value="1"/>
</dbReference>